<dbReference type="EMBL" id="JACIDO010000008">
    <property type="protein sequence ID" value="MBB3937269.1"/>
    <property type="molecule type" value="Genomic_DNA"/>
</dbReference>
<organism evidence="1 2">
    <name type="scientific">Aureimonas phyllosphaerae</name>
    <dbReference type="NCBI Taxonomy" id="1166078"/>
    <lineage>
        <taxon>Bacteria</taxon>
        <taxon>Pseudomonadati</taxon>
        <taxon>Pseudomonadota</taxon>
        <taxon>Alphaproteobacteria</taxon>
        <taxon>Hyphomicrobiales</taxon>
        <taxon>Aurantimonadaceae</taxon>
        <taxon>Aureimonas</taxon>
    </lineage>
</organism>
<dbReference type="InterPro" id="IPR009467">
    <property type="entry name" value="Glycolipid-bd_prot_put"/>
</dbReference>
<dbReference type="SUPFAM" id="SSF159275">
    <property type="entry name" value="PA1994-like"/>
    <property type="match status" value="1"/>
</dbReference>
<comment type="caution">
    <text evidence="1">The sequence shown here is derived from an EMBL/GenBank/DDBJ whole genome shotgun (WGS) entry which is preliminary data.</text>
</comment>
<reference evidence="1 2" key="1">
    <citation type="submission" date="2020-08" db="EMBL/GenBank/DDBJ databases">
        <title>Genomic Encyclopedia of Type Strains, Phase IV (KMG-IV): sequencing the most valuable type-strain genomes for metagenomic binning, comparative biology and taxonomic classification.</title>
        <authorList>
            <person name="Goeker M."/>
        </authorList>
    </citation>
    <scope>NUCLEOTIDE SEQUENCE [LARGE SCALE GENOMIC DNA]</scope>
    <source>
        <strain evidence="1 2">DSM 25024</strain>
    </source>
</reference>
<protein>
    <recommendedName>
        <fullName evidence="3">Glycolipid-binding</fullName>
    </recommendedName>
</protein>
<evidence type="ECO:0008006" key="3">
    <source>
        <dbReference type="Google" id="ProtNLM"/>
    </source>
</evidence>
<dbReference type="AlphaFoldDB" id="A0A7W6BWB6"/>
<evidence type="ECO:0000313" key="2">
    <source>
        <dbReference type="Proteomes" id="UP000531216"/>
    </source>
</evidence>
<dbReference type="Pfam" id="PF06475">
    <property type="entry name" value="Glycolipid_bind"/>
    <property type="match status" value="1"/>
</dbReference>
<sequence length="213" mass="24173">MTARQHINNVPGLFAVFEEKSMAVVRWQDWDGHGLEHCECREDSEGLVLEGVVAGTRHGLYGGDYRVRTDAAFRTREVYLRYVGGAVLHVEADGEGNWRDVVRDRSLDFLAGCLDVDIGITPATNTLPIKRLKLDMNESRDITVAYIPLPDQIDGEFLPQRAEQRYTCLIPSRRYRYEGLFRSFTAELEIDKDSLVTDYPDTFRRVSTVAPSG</sequence>
<accession>A0A7W6BWB6</accession>
<name>A0A7W6BWB6_9HYPH</name>
<dbReference type="RefSeq" id="WP_244546113.1">
    <property type="nucleotide sequence ID" value="NZ_FOOA01000036.1"/>
</dbReference>
<proteinExistence type="predicted"/>
<gene>
    <name evidence="1" type="ORF">GGR05_003435</name>
</gene>
<dbReference type="Proteomes" id="UP000531216">
    <property type="component" value="Unassembled WGS sequence"/>
</dbReference>
<evidence type="ECO:0000313" key="1">
    <source>
        <dbReference type="EMBL" id="MBB3937269.1"/>
    </source>
</evidence>
<keyword evidence="2" id="KW-1185">Reference proteome</keyword>